<evidence type="ECO:0000313" key="5">
    <source>
        <dbReference type="EMBL" id="ANC31337.1"/>
    </source>
</evidence>
<keyword evidence="2" id="KW-0238">DNA-binding</keyword>
<dbReference type="InterPro" id="IPR036388">
    <property type="entry name" value="WH-like_DNA-bd_sf"/>
</dbReference>
<dbReference type="PRINTS" id="PR00033">
    <property type="entry name" value="HTHASNC"/>
</dbReference>
<evidence type="ECO:0000259" key="4">
    <source>
        <dbReference type="PROSITE" id="PS50956"/>
    </source>
</evidence>
<dbReference type="STRING" id="1300344.I598_1789"/>
<dbReference type="InterPro" id="IPR019887">
    <property type="entry name" value="Tscrpt_reg_AsnC/Lrp_C"/>
</dbReference>
<dbReference type="GO" id="GO:0043565">
    <property type="term" value="F:sequence-specific DNA binding"/>
    <property type="evidence" value="ECO:0007669"/>
    <property type="project" value="InterPro"/>
</dbReference>
<keyword evidence="6" id="KW-1185">Reference proteome</keyword>
<dbReference type="SUPFAM" id="SSF54909">
    <property type="entry name" value="Dimeric alpha+beta barrel"/>
    <property type="match status" value="1"/>
</dbReference>
<dbReference type="Pfam" id="PF01037">
    <property type="entry name" value="AsnC_trans_reg"/>
    <property type="match status" value="1"/>
</dbReference>
<dbReference type="SUPFAM" id="SSF46785">
    <property type="entry name" value="Winged helix' DNA-binding domain"/>
    <property type="match status" value="1"/>
</dbReference>
<proteinExistence type="predicted"/>
<dbReference type="Pfam" id="PF13412">
    <property type="entry name" value="HTH_24"/>
    <property type="match status" value="1"/>
</dbReference>
<dbReference type="SMART" id="SM00344">
    <property type="entry name" value="HTH_ASNC"/>
    <property type="match status" value="1"/>
</dbReference>
<evidence type="ECO:0000313" key="6">
    <source>
        <dbReference type="Proteomes" id="UP000076794"/>
    </source>
</evidence>
<organism evidence="5 6">
    <name type="scientific">Isoptericola dokdonensis DS-3</name>
    <dbReference type="NCBI Taxonomy" id="1300344"/>
    <lineage>
        <taxon>Bacteria</taxon>
        <taxon>Bacillati</taxon>
        <taxon>Actinomycetota</taxon>
        <taxon>Actinomycetes</taxon>
        <taxon>Micrococcales</taxon>
        <taxon>Promicromonosporaceae</taxon>
        <taxon>Isoptericola</taxon>
    </lineage>
</organism>
<dbReference type="GO" id="GO:0043200">
    <property type="term" value="P:response to amino acid"/>
    <property type="evidence" value="ECO:0007669"/>
    <property type="project" value="TreeGrafter"/>
</dbReference>
<reference evidence="5 6" key="1">
    <citation type="submission" date="2016-01" db="EMBL/GenBank/DDBJ databases">
        <title>Complete genome sequence of a soil Actinobacterium, Isoptericola dokdonensis DS-3.</title>
        <authorList>
            <person name="Kwon S.-K."/>
            <person name="Kim J.F."/>
        </authorList>
    </citation>
    <scope>NUCLEOTIDE SEQUENCE [LARGE SCALE GENOMIC DNA]</scope>
    <source>
        <strain evidence="5 6">DS-3</strain>
    </source>
</reference>
<dbReference type="EMBL" id="CP014209">
    <property type="protein sequence ID" value="ANC31337.1"/>
    <property type="molecule type" value="Genomic_DNA"/>
</dbReference>
<dbReference type="Proteomes" id="UP000076794">
    <property type="component" value="Chromosome"/>
</dbReference>
<dbReference type="InterPro" id="IPR000485">
    <property type="entry name" value="AsnC-type_HTH_dom"/>
</dbReference>
<dbReference type="KEGG" id="ido:I598_1789"/>
<dbReference type="OrthoDB" id="9809462at2"/>
<evidence type="ECO:0000256" key="1">
    <source>
        <dbReference type="ARBA" id="ARBA00023015"/>
    </source>
</evidence>
<dbReference type="PATRIC" id="fig|1300344.3.peg.1796"/>
<dbReference type="PANTHER" id="PTHR30154">
    <property type="entry name" value="LEUCINE-RESPONSIVE REGULATORY PROTEIN"/>
    <property type="match status" value="1"/>
</dbReference>
<evidence type="ECO:0000256" key="2">
    <source>
        <dbReference type="ARBA" id="ARBA00023125"/>
    </source>
</evidence>
<feature type="domain" description="HTH asnC-type" evidence="4">
    <location>
        <begin position="4"/>
        <end position="65"/>
    </location>
</feature>
<protein>
    <submittedName>
        <fullName evidence="5">Regulatory protein AsnC</fullName>
    </submittedName>
</protein>
<dbReference type="PROSITE" id="PS50956">
    <property type="entry name" value="HTH_ASNC_2"/>
    <property type="match status" value="1"/>
</dbReference>
<keyword evidence="1" id="KW-0805">Transcription regulation</keyword>
<evidence type="ECO:0000256" key="3">
    <source>
        <dbReference type="ARBA" id="ARBA00023163"/>
    </source>
</evidence>
<sequence>MHSIDAVDLALLRALADDPRATTVALAQRLRISRNTVAARLARLEDAGAFLPFDRRIDPAVLGHPLLAFVEVTVRQRDLARIVEHLAAIPEVVQAYGHSGVADLRVHVVCRDTDHLFRIDAAILAVDGVERTETSLAMGELVPYRLQPLLEKIRRGL</sequence>
<keyword evidence="3" id="KW-0804">Transcription</keyword>
<dbReference type="InterPro" id="IPR011008">
    <property type="entry name" value="Dimeric_a/b-barrel"/>
</dbReference>
<dbReference type="RefSeq" id="WP_068202650.1">
    <property type="nucleotide sequence ID" value="NZ_CP014209.1"/>
</dbReference>
<gene>
    <name evidence="5" type="primary">asnC_1</name>
    <name evidence="5" type="ORF">I598_1789</name>
</gene>
<name>A0A161IDL6_9MICO</name>
<dbReference type="PANTHER" id="PTHR30154:SF34">
    <property type="entry name" value="TRANSCRIPTIONAL REGULATOR AZLB"/>
    <property type="match status" value="1"/>
</dbReference>
<dbReference type="InterPro" id="IPR036390">
    <property type="entry name" value="WH_DNA-bd_sf"/>
</dbReference>
<accession>A0A161IDL6</accession>
<dbReference type="Gene3D" id="1.10.10.10">
    <property type="entry name" value="Winged helix-like DNA-binding domain superfamily/Winged helix DNA-binding domain"/>
    <property type="match status" value="1"/>
</dbReference>
<dbReference type="InterPro" id="IPR019888">
    <property type="entry name" value="Tscrpt_reg_AsnC-like"/>
</dbReference>
<dbReference type="AlphaFoldDB" id="A0A161IDL6"/>
<dbReference type="GO" id="GO:0005829">
    <property type="term" value="C:cytosol"/>
    <property type="evidence" value="ECO:0007669"/>
    <property type="project" value="TreeGrafter"/>
</dbReference>
<dbReference type="Gene3D" id="3.30.70.920">
    <property type="match status" value="1"/>
</dbReference>